<evidence type="ECO:0008006" key="3">
    <source>
        <dbReference type="Google" id="ProtNLM"/>
    </source>
</evidence>
<accession>A0A7J0FGE5</accession>
<comment type="caution">
    <text evidence="1">The sequence shown here is derived from an EMBL/GenBank/DDBJ whole genome shotgun (WGS) entry which is preliminary data.</text>
</comment>
<organism evidence="1 2">
    <name type="scientific">Actinidia rufa</name>
    <dbReference type="NCBI Taxonomy" id="165716"/>
    <lineage>
        <taxon>Eukaryota</taxon>
        <taxon>Viridiplantae</taxon>
        <taxon>Streptophyta</taxon>
        <taxon>Embryophyta</taxon>
        <taxon>Tracheophyta</taxon>
        <taxon>Spermatophyta</taxon>
        <taxon>Magnoliopsida</taxon>
        <taxon>eudicotyledons</taxon>
        <taxon>Gunneridae</taxon>
        <taxon>Pentapetalae</taxon>
        <taxon>asterids</taxon>
        <taxon>Ericales</taxon>
        <taxon>Actinidiaceae</taxon>
        <taxon>Actinidia</taxon>
    </lineage>
</organism>
<dbReference type="CDD" id="cd09272">
    <property type="entry name" value="RNase_HI_RT_Ty1"/>
    <property type="match status" value="1"/>
</dbReference>
<dbReference type="EMBL" id="BJWL01000012">
    <property type="protein sequence ID" value="GFY97751.1"/>
    <property type="molecule type" value="Genomic_DNA"/>
</dbReference>
<evidence type="ECO:0000313" key="2">
    <source>
        <dbReference type="Proteomes" id="UP000585474"/>
    </source>
</evidence>
<reference evidence="1 2" key="1">
    <citation type="submission" date="2019-07" db="EMBL/GenBank/DDBJ databases">
        <title>De Novo Assembly of kiwifruit Actinidia rufa.</title>
        <authorList>
            <person name="Sugita-Konishi S."/>
            <person name="Sato K."/>
            <person name="Mori E."/>
            <person name="Abe Y."/>
            <person name="Kisaki G."/>
            <person name="Hamano K."/>
            <person name="Suezawa K."/>
            <person name="Otani M."/>
            <person name="Fukuda T."/>
            <person name="Manabe T."/>
            <person name="Gomi K."/>
            <person name="Tabuchi M."/>
            <person name="Akimitsu K."/>
            <person name="Kataoka I."/>
        </authorList>
    </citation>
    <scope>NUCLEOTIDE SEQUENCE [LARGE SCALE GENOMIC DNA]</scope>
    <source>
        <strain evidence="2">cv. Fuchu</strain>
    </source>
</reference>
<sequence>MADALFSVYVDDIIITGDETPGITAVKLALEKSFDIKDLDTGMMGCRPDSTPMDPNLKLSTESGELLSNASVYECLVGRLIYLTNTRPDITFAIMQGQRVIDALLLDYVHSMASTFCRGKVRSRLLCLVLWLKQKYRAMAQGTCELLWFRSFMTELDFPMTAPSTLFCDNQAAIMLASDSVLHERTKNKEVDVHFIKEKVRSRMITLSFVISADQTADMFTKPVGPSLLKSSLIKLGLIDILRLIDIFAPT</sequence>
<dbReference type="PANTHER" id="PTHR11439">
    <property type="entry name" value="GAG-POL-RELATED RETROTRANSPOSON"/>
    <property type="match status" value="1"/>
</dbReference>
<keyword evidence="2" id="KW-1185">Reference proteome</keyword>
<dbReference type="OrthoDB" id="1731766at2759"/>
<proteinExistence type="predicted"/>
<dbReference type="PANTHER" id="PTHR11439:SF467">
    <property type="entry name" value="INTEGRASE CATALYTIC DOMAIN-CONTAINING PROTEIN"/>
    <property type="match status" value="1"/>
</dbReference>
<protein>
    <recommendedName>
        <fullName evidence="3">Reverse transcriptase Ty1/copia-type domain-containing protein</fullName>
    </recommendedName>
</protein>
<name>A0A7J0FGE5_9ERIC</name>
<dbReference type="Proteomes" id="UP000585474">
    <property type="component" value="Unassembled WGS sequence"/>
</dbReference>
<dbReference type="AlphaFoldDB" id="A0A7J0FGE5"/>
<evidence type="ECO:0000313" key="1">
    <source>
        <dbReference type="EMBL" id="GFY97751.1"/>
    </source>
</evidence>
<gene>
    <name evidence="1" type="ORF">Acr_12g0002920</name>
</gene>